<dbReference type="Gene3D" id="2.60.40.1120">
    <property type="entry name" value="Carboxypeptidase-like, regulatory domain"/>
    <property type="match status" value="1"/>
</dbReference>
<dbReference type="SUPFAM" id="SSF49452">
    <property type="entry name" value="Starch-binding domain-like"/>
    <property type="match status" value="1"/>
</dbReference>
<name>A0ABW4X2E8_9BACT</name>
<dbReference type="InterPro" id="IPR014755">
    <property type="entry name" value="Cu-Rt/internalin_Ig-like"/>
</dbReference>
<organism evidence="3 4">
    <name type="scientific">Pontibacter silvestris</name>
    <dbReference type="NCBI Taxonomy" id="2305183"/>
    <lineage>
        <taxon>Bacteria</taxon>
        <taxon>Pseudomonadati</taxon>
        <taxon>Bacteroidota</taxon>
        <taxon>Cytophagia</taxon>
        <taxon>Cytophagales</taxon>
        <taxon>Hymenobacteraceae</taxon>
        <taxon>Pontibacter</taxon>
    </lineage>
</organism>
<protein>
    <submittedName>
        <fullName evidence="3">Ig-like domain-containing domain</fullName>
    </submittedName>
</protein>
<accession>A0ABW4X2E8</accession>
<dbReference type="EMBL" id="JBHUHV010000054">
    <property type="protein sequence ID" value="MFD2068541.1"/>
    <property type="molecule type" value="Genomic_DNA"/>
</dbReference>
<sequence>MTLRQILLTVATIGALNSCATINTPEGGERDLVPPKLVSSTPKDQQLNVKTNTVTLTFDEEVQPNNLTRELLITPNTQNKYTVNSKREQLTLEFDNQLQDSTTFTFNFRKGVQDITEKNVAQGLKIAFSTGSFIDSSRVSGTVVDLLTQVPEKEAVVALYPTNDTLNVRKNRPYYQTQTDSAGNYNLENIKEGEYRLYAIVDKNNNSFYDNENEKIAYLDTTVYVAAQEQNVKLQTIKIDTKKPILMQRETYADRFRANYNEGIRSFLAKPLGNANDTLAHKINTNGKAAELFKTTNYTGGKTILSAVDSAGNIATDTIEISFQGKIAQQIKGAQLKVINSRSSNGYKPDQQVTIEFQTPITITGAAPVSILADSITLTTLKYPKEIMLDRTATELSFTFPKLENRNKNLSLVIDSTAIVPIEGERLQFPVLPLSISESKGTGSISGKVTSNYTNFVLQLINKDFKPVQELKDVQSRFEFKNVDPETYRIRVLVDENNDGTWYSGDPNLEKKPEKVYIYPEAIQVRANWIREDVNLEF</sequence>
<gene>
    <name evidence="3" type="ORF">ACFSKU_16745</name>
</gene>
<reference evidence="4" key="1">
    <citation type="journal article" date="2019" name="Int. J. Syst. Evol. Microbiol.">
        <title>The Global Catalogue of Microorganisms (GCM) 10K type strain sequencing project: providing services to taxonomists for standard genome sequencing and annotation.</title>
        <authorList>
            <consortium name="The Broad Institute Genomics Platform"/>
            <consortium name="The Broad Institute Genome Sequencing Center for Infectious Disease"/>
            <person name="Wu L."/>
            <person name="Ma J."/>
        </authorList>
    </citation>
    <scope>NUCLEOTIDE SEQUENCE [LARGE SCALE GENOMIC DNA]</scope>
    <source>
        <strain evidence="4">JCM 16545</strain>
    </source>
</reference>
<dbReference type="Pfam" id="PF14686">
    <property type="entry name" value="fn3_3"/>
    <property type="match status" value="1"/>
</dbReference>
<dbReference type="InterPro" id="IPR029413">
    <property type="entry name" value="RG-lyase_II"/>
</dbReference>
<evidence type="ECO:0000259" key="2">
    <source>
        <dbReference type="PROSITE" id="PS50252"/>
    </source>
</evidence>
<evidence type="ECO:0000313" key="4">
    <source>
        <dbReference type="Proteomes" id="UP001597369"/>
    </source>
</evidence>
<evidence type="ECO:0000313" key="3">
    <source>
        <dbReference type="EMBL" id="MFD2068541.1"/>
    </source>
</evidence>
<dbReference type="Gene3D" id="2.60.40.1220">
    <property type="match status" value="1"/>
</dbReference>
<dbReference type="PROSITE" id="PS50252">
    <property type="entry name" value="TBOX_3"/>
    <property type="match status" value="1"/>
</dbReference>
<dbReference type="InterPro" id="IPR013784">
    <property type="entry name" value="Carb-bd-like_fold"/>
</dbReference>
<dbReference type="InterPro" id="IPR032812">
    <property type="entry name" value="SbsA_Ig"/>
</dbReference>
<keyword evidence="1" id="KW-0732">Signal</keyword>
<evidence type="ECO:0000256" key="1">
    <source>
        <dbReference type="ARBA" id="ARBA00022729"/>
    </source>
</evidence>
<dbReference type="Proteomes" id="UP001597369">
    <property type="component" value="Unassembled WGS sequence"/>
</dbReference>
<comment type="caution">
    <text evidence="3">The sequence shown here is derived from an EMBL/GenBank/DDBJ whole genome shotgun (WGS) entry which is preliminary data.</text>
</comment>
<proteinExistence type="predicted"/>
<dbReference type="RefSeq" id="WP_229958801.1">
    <property type="nucleotide sequence ID" value="NZ_JAJJWI010000004.1"/>
</dbReference>
<dbReference type="InterPro" id="IPR046360">
    <property type="entry name" value="T-box_DNA-bd"/>
</dbReference>
<dbReference type="Pfam" id="PF13205">
    <property type="entry name" value="Big_5"/>
    <property type="match status" value="1"/>
</dbReference>
<keyword evidence="4" id="KW-1185">Reference proteome</keyword>
<feature type="domain" description="T-box" evidence="2">
    <location>
        <begin position="403"/>
        <end position="538"/>
    </location>
</feature>